<name>Q0BXR3_HYPNA</name>
<reference evidence="3 4" key="1">
    <citation type="journal article" date="2006" name="J. Bacteriol.">
        <title>Comparative genomic evidence for a close relationship between the dimorphic prosthecate bacteria Hyphomonas neptunium and Caulobacter crescentus.</title>
        <authorList>
            <person name="Badger J.H."/>
            <person name="Hoover T.R."/>
            <person name="Brun Y.V."/>
            <person name="Weiner R.M."/>
            <person name="Laub M.T."/>
            <person name="Alexandre G."/>
            <person name="Mrazek J."/>
            <person name="Ren Q."/>
            <person name="Paulsen I.T."/>
            <person name="Nelson K.E."/>
            <person name="Khouri H.M."/>
            <person name="Radune D."/>
            <person name="Sosa J."/>
            <person name="Dodson R.J."/>
            <person name="Sullivan S.A."/>
            <person name="Rosovitz M.J."/>
            <person name="Madupu R."/>
            <person name="Brinkac L.M."/>
            <person name="Durkin A.S."/>
            <person name="Daugherty S.C."/>
            <person name="Kothari S.P."/>
            <person name="Giglio M.G."/>
            <person name="Zhou L."/>
            <person name="Haft D.H."/>
            <person name="Selengut J.D."/>
            <person name="Davidsen T.M."/>
            <person name="Yang Q."/>
            <person name="Zafar N."/>
            <person name="Ward N.L."/>
        </authorList>
    </citation>
    <scope>NUCLEOTIDE SEQUENCE [LARGE SCALE GENOMIC DNA]</scope>
    <source>
        <strain evidence="3 4">ATCC 15444</strain>
    </source>
</reference>
<dbReference type="PANTHER" id="PTHR43240">
    <property type="entry name" value="1,4-DIHYDROXY-2-NAPHTHOYL-COA THIOESTERASE 1"/>
    <property type="match status" value="1"/>
</dbReference>
<dbReference type="AlphaFoldDB" id="Q0BXR3"/>
<dbReference type="EMBL" id="CP000158">
    <property type="protein sequence ID" value="ABI76190.1"/>
    <property type="molecule type" value="Genomic_DNA"/>
</dbReference>
<dbReference type="PANTHER" id="PTHR43240:SF8">
    <property type="entry name" value="PHENYLACETIC ACID DEGRADATION-RELATED PROTEIN"/>
    <property type="match status" value="1"/>
</dbReference>
<dbReference type="GO" id="GO:0005829">
    <property type="term" value="C:cytosol"/>
    <property type="evidence" value="ECO:0007669"/>
    <property type="project" value="TreeGrafter"/>
</dbReference>
<evidence type="ECO:0000313" key="4">
    <source>
        <dbReference type="Proteomes" id="UP000001959"/>
    </source>
</evidence>
<proteinExistence type="predicted"/>
<dbReference type="STRING" id="228405.HNE_3054"/>
<dbReference type="Gene3D" id="3.10.129.10">
    <property type="entry name" value="Hotdog Thioesterase"/>
    <property type="match status" value="1"/>
</dbReference>
<dbReference type="InterPro" id="IPR029069">
    <property type="entry name" value="HotDog_dom_sf"/>
</dbReference>
<dbReference type="eggNOG" id="COG2050">
    <property type="taxonomic scope" value="Bacteria"/>
</dbReference>
<feature type="domain" description="Thioesterase" evidence="2">
    <location>
        <begin position="91"/>
        <end position="167"/>
    </location>
</feature>
<keyword evidence="1" id="KW-0378">Hydrolase</keyword>
<keyword evidence="4" id="KW-1185">Reference proteome</keyword>
<dbReference type="GO" id="GO:0061522">
    <property type="term" value="F:1,4-dihydroxy-2-naphthoyl-CoA thioesterase activity"/>
    <property type="evidence" value="ECO:0007669"/>
    <property type="project" value="TreeGrafter"/>
</dbReference>
<accession>Q0BXR3</accession>
<dbReference type="InterPro" id="IPR006683">
    <property type="entry name" value="Thioestr_dom"/>
</dbReference>
<protein>
    <submittedName>
        <fullName evidence="3">Thioesterase family protein</fullName>
    </submittedName>
</protein>
<evidence type="ECO:0000313" key="3">
    <source>
        <dbReference type="EMBL" id="ABI76190.1"/>
    </source>
</evidence>
<dbReference type="KEGG" id="hne:HNE_3054"/>
<dbReference type="NCBIfam" id="TIGR00369">
    <property type="entry name" value="unchar_dom_1"/>
    <property type="match status" value="1"/>
</dbReference>
<dbReference type="Proteomes" id="UP000001959">
    <property type="component" value="Chromosome"/>
</dbReference>
<dbReference type="Pfam" id="PF03061">
    <property type="entry name" value="4HBT"/>
    <property type="match status" value="1"/>
</dbReference>
<dbReference type="CDD" id="cd03443">
    <property type="entry name" value="PaaI_thioesterase"/>
    <property type="match status" value="1"/>
</dbReference>
<organism evidence="3 4">
    <name type="scientific">Hyphomonas neptunium (strain ATCC 15444)</name>
    <dbReference type="NCBI Taxonomy" id="228405"/>
    <lineage>
        <taxon>Bacteria</taxon>
        <taxon>Pseudomonadati</taxon>
        <taxon>Pseudomonadota</taxon>
        <taxon>Alphaproteobacteria</taxon>
        <taxon>Hyphomonadales</taxon>
        <taxon>Hyphomonadaceae</taxon>
        <taxon>Hyphomonas</taxon>
    </lineage>
</organism>
<dbReference type="InterPro" id="IPR003736">
    <property type="entry name" value="PAAI_dom"/>
</dbReference>
<dbReference type="HOGENOM" id="CLU_089876_13_4_5"/>
<sequence>MPKGRHFELFSFSCRHCRAGSCGRLRRRLSLLKKTEWVMTYMLPDSELTPEAFNRRSEGALPGHIGLVVTHTGRDRFEGHFDIQRHHHAPNGFLHAGSLVTLADTLCGYATVANLREGATGFTTIELKTNFFATALEGRVNAVATPVHVGGTTQVWDCELTNAAGKRMALFRCSQLVLRAKG</sequence>
<evidence type="ECO:0000259" key="2">
    <source>
        <dbReference type="Pfam" id="PF03061"/>
    </source>
</evidence>
<dbReference type="SUPFAM" id="SSF54637">
    <property type="entry name" value="Thioesterase/thiol ester dehydrase-isomerase"/>
    <property type="match status" value="1"/>
</dbReference>
<evidence type="ECO:0000256" key="1">
    <source>
        <dbReference type="ARBA" id="ARBA00022801"/>
    </source>
</evidence>
<gene>
    <name evidence="3" type="ordered locus">HNE_3054</name>
</gene>